<feature type="region of interest" description="Disordered" evidence="1">
    <location>
        <begin position="401"/>
        <end position="444"/>
    </location>
</feature>
<name>A0A6J5NKM5_9CAUD</name>
<protein>
    <submittedName>
        <fullName evidence="2">Uncharacterized protein</fullName>
    </submittedName>
</protein>
<proteinExistence type="predicted"/>
<accession>A0A6J5NKM5</accession>
<gene>
    <name evidence="2" type="ORF">UFOVP723_172</name>
</gene>
<evidence type="ECO:0000313" key="2">
    <source>
        <dbReference type="EMBL" id="CAB4160420.1"/>
    </source>
</evidence>
<dbReference type="EMBL" id="LR796697">
    <property type="protein sequence ID" value="CAB4160420.1"/>
    <property type="molecule type" value="Genomic_DNA"/>
</dbReference>
<organism evidence="2">
    <name type="scientific">uncultured Caudovirales phage</name>
    <dbReference type="NCBI Taxonomy" id="2100421"/>
    <lineage>
        <taxon>Viruses</taxon>
        <taxon>Duplodnaviria</taxon>
        <taxon>Heunggongvirae</taxon>
        <taxon>Uroviricota</taxon>
        <taxon>Caudoviricetes</taxon>
        <taxon>Peduoviridae</taxon>
        <taxon>Maltschvirus</taxon>
        <taxon>Maltschvirus maltsch</taxon>
    </lineage>
</organism>
<sequence length="612" mass="68224">MIKLKNLLTEDVNYILKKSPNAIISKAADLMAGVFRIKFKATRDEKSPPDFEHDVMYVLTSPKNIQYGPASSFANGDWYYIIGDDRKKAERRLVTDVLIYPKRKLVGVDKGKQKWEEIEFLFKTTPKSSGKVGSSDIIKVSDFVSAIDPKADRIPETLGTGATLIKQINDILNNTIVDSPSSDEKEIVVVKKDGSSDDSKKDDSVVIDKKDDSVVIDKKDDSVVIDKKAELDDSTPAYALQPYKRKKDPAYPNGVNAPEISPTKSYFIKNLDLINSAKPDAMIAEDFQQLIVQKVLKTPAYDVLPAVQEFKKIKNPVDGWWATKSKNVIYELNQAYGIGDTDQVTKQLIDKLFTPLKTESIFSLKSILREGKLQEQDLSGFDPTKVKPRTQVTATTTVKKEVPKTTTSTSTKTVPKTTTPAVKTPTKSAVTPKKEPAKSSSLKVTTDKPYRRGIENVAKELKAKLRWDAKLKVWYIDREIGISIDWDVDKKAFLHLRDDGTLMLKVYNVRVKGYGFIVATGITELQDLVIVKGVGSGWSNSGKNMTVQIALSETASFKKLFSVAEWQKGNKKTINISGSSFLACLQKALQSSGVEFQRTDGFWFPTTDKYGN</sequence>
<evidence type="ECO:0000256" key="1">
    <source>
        <dbReference type="SAM" id="MobiDB-lite"/>
    </source>
</evidence>
<reference evidence="2" key="1">
    <citation type="submission" date="2020-04" db="EMBL/GenBank/DDBJ databases">
        <authorList>
            <person name="Chiriac C."/>
            <person name="Salcher M."/>
            <person name="Ghai R."/>
            <person name="Kavagutti S V."/>
        </authorList>
    </citation>
    <scope>NUCLEOTIDE SEQUENCE</scope>
</reference>
<feature type="compositionally biased region" description="Low complexity" evidence="1">
    <location>
        <begin position="404"/>
        <end position="429"/>
    </location>
</feature>